<dbReference type="PIRSF" id="PIRSF000105">
    <property type="entry name" value="HCDH"/>
    <property type="match status" value="1"/>
</dbReference>
<accession>A0ABV3LVL9</accession>
<comment type="similarity">
    <text evidence="2">Belongs to the 3-hydroxyacyl-CoA dehydrogenase family.</text>
</comment>
<dbReference type="RefSeq" id="WP_359770750.1">
    <property type="nucleotide sequence ID" value="NZ_JBEYRR010000001.1"/>
</dbReference>
<keyword evidence="7" id="KW-1185">Reference proteome</keyword>
<dbReference type="InterPro" id="IPR008927">
    <property type="entry name" value="6-PGluconate_DH-like_C_sf"/>
</dbReference>
<reference evidence="6 7" key="1">
    <citation type="submission" date="2024-06" db="EMBL/GenBank/DDBJ databases">
        <title>The Natural Products Discovery Center: Release of the First 8490 Sequenced Strains for Exploring Actinobacteria Biosynthetic Diversity.</title>
        <authorList>
            <person name="Kalkreuter E."/>
            <person name="Kautsar S.A."/>
            <person name="Yang D."/>
            <person name="Bader C.D."/>
            <person name="Teijaro C.N."/>
            <person name="Fluegel L."/>
            <person name="Davis C.M."/>
            <person name="Simpson J.R."/>
            <person name="Lauterbach L."/>
            <person name="Steele A.D."/>
            <person name="Gui C."/>
            <person name="Meng S."/>
            <person name="Li G."/>
            <person name="Viehrig K."/>
            <person name="Ye F."/>
            <person name="Su P."/>
            <person name="Kiefer A.F."/>
            <person name="Nichols A."/>
            <person name="Cepeda A.J."/>
            <person name="Yan W."/>
            <person name="Fan B."/>
            <person name="Jiang Y."/>
            <person name="Adhikari A."/>
            <person name="Zheng C.-J."/>
            <person name="Schuster L."/>
            <person name="Cowan T.M."/>
            <person name="Smanski M.J."/>
            <person name="Chevrette M.G."/>
            <person name="De Carvalho L.P.S."/>
            <person name="Shen B."/>
        </authorList>
    </citation>
    <scope>NUCLEOTIDE SEQUENCE [LARGE SCALE GENOMIC DNA]</scope>
    <source>
        <strain evidence="6 7">NPDC047833</strain>
    </source>
</reference>
<dbReference type="InterPro" id="IPR006180">
    <property type="entry name" value="3-OHacyl-CoA_DH_CS"/>
</dbReference>
<dbReference type="InterPro" id="IPR022694">
    <property type="entry name" value="3-OHacyl-CoA_DH"/>
</dbReference>
<name>A0ABV3LVL9_9ACTN</name>
<evidence type="ECO:0000313" key="6">
    <source>
        <dbReference type="EMBL" id="MEW2362402.1"/>
    </source>
</evidence>
<proteinExistence type="inferred from homology"/>
<dbReference type="InterPro" id="IPR013328">
    <property type="entry name" value="6PGD_dom2"/>
</dbReference>
<gene>
    <name evidence="6" type="ORF">AB0887_10625</name>
</gene>
<dbReference type="InterPro" id="IPR036291">
    <property type="entry name" value="NAD(P)-bd_dom_sf"/>
</dbReference>
<dbReference type="Pfam" id="PF02737">
    <property type="entry name" value="3HCDH_N"/>
    <property type="match status" value="1"/>
</dbReference>
<comment type="caution">
    <text evidence="6">The sequence shown here is derived from an EMBL/GenBank/DDBJ whole genome shotgun (WGS) entry which is preliminary data.</text>
</comment>
<dbReference type="SUPFAM" id="SSF48179">
    <property type="entry name" value="6-phosphogluconate dehydrogenase C-terminal domain-like"/>
    <property type="match status" value="1"/>
</dbReference>
<dbReference type="Pfam" id="PF00725">
    <property type="entry name" value="3HCDH"/>
    <property type="match status" value="1"/>
</dbReference>
<dbReference type="InterPro" id="IPR006108">
    <property type="entry name" value="3HC_DH_C"/>
</dbReference>
<dbReference type="InterPro" id="IPR006176">
    <property type="entry name" value="3-OHacyl-CoA_DH_NAD-bd"/>
</dbReference>
<evidence type="ECO:0000259" key="5">
    <source>
        <dbReference type="Pfam" id="PF02737"/>
    </source>
</evidence>
<dbReference type="Gene3D" id="1.10.1040.10">
    <property type="entry name" value="N-(1-d-carboxylethyl)-l-norvaline Dehydrogenase, domain 2"/>
    <property type="match status" value="1"/>
</dbReference>
<feature type="domain" description="3-hydroxyacyl-CoA dehydrogenase NAD binding" evidence="5">
    <location>
        <begin position="5"/>
        <end position="179"/>
    </location>
</feature>
<dbReference type="Gene3D" id="3.40.50.720">
    <property type="entry name" value="NAD(P)-binding Rossmann-like Domain"/>
    <property type="match status" value="1"/>
</dbReference>
<dbReference type="PROSITE" id="PS00067">
    <property type="entry name" value="3HCDH"/>
    <property type="match status" value="1"/>
</dbReference>
<evidence type="ECO:0000313" key="7">
    <source>
        <dbReference type="Proteomes" id="UP001553843"/>
    </source>
</evidence>
<dbReference type="Proteomes" id="UP001553843">
    <property type="component" value="Unassembled WGS sequence"/>
</dbReference>
<protein>
    <submittedName>
        <fullName evidence="6">3-hydroxyacyl-CoA dehydrogenase family protein</fullName>
    </submittedName>
</protein>
<dbReference type="SUPFAM" id="SSF51735">
    <property type="entry name" value="NAD(P)-binding Rossmann-fold domains"/>
    <property type="match status" value="1"/>
</dbReference>
<feature type="domain" description="3-hydroxyacyl-CoA dehydrogenase C-terminal" evidence="4">
    <location>
        <begin position="182"/>
        <end position="279"/>
    </location>
</feature>
<sequence>MTRFGIIGGGLMGHGIAVALAQAGHRVVVYDADPATLASLDERMVRALERCDLPPGDVGLVTARVTAAETLAELVPLVDTVIEAVPERLDIKQQVLEALEAKIPAVLPVWSNTSVLSLTEVAKGMRHPQRLVGVHWWNPPYLVPLVEVAPGAETDHRFVQEACDALNGMGKTTVRLHRDVPGFIGNRLQFALVREALHLLEQEVCDPATIDTVMRSSLGLRWAAVGPMENADFIGLDLTRNILDALAPHLSAAVTFPALDKPLSAGRRGRASGAGLLTWPAGRNEEVAQRLDNGIRRNLALP</sequence>
<dbReference type="PANTHER" id="PTHR48075:SF5">
    <property type="entry name" value="3-HYDROXYBUTYRYL-COA DEHYDROGENASE"/>
    <property type="match status" value="1"/>
</dbReference>
<organism evidence="6 7">
    <name type="scientific">Streptomyces huasconensis</name>
    <dbReference type="NCBI Taxonomy" id="1854574"/>
    <lineage>
        <taxon>Bacteria</taxon>
        <taxon>Bacillati</taxon>
        <taxon>Actinomycetota</taxon>
        <taxon>Actinomycetes</taxon>
        <taxon>Kitasatosporales</taxon>
        <taxon>Streptomycetaceae</taxon>
        <taxon>Streptomyces</taxon>
    </lineage>
</organism>
<keyword evidence="3" id="KW-0560">Oxidoreductase</keyword>
<dbReference type="EMBL" id="JBEYRS010000003">
    <property type="protein sequence ID" value="MEW2362402.1"/>
    <property type="molecule type" value="Genomic_DNA"/>
</dbReference>
<evidence type="ECO:0000256" key="3">
    <source>
        <dbReference type="ARBA" id="ARBA00023002"/>
    </source>
</evidence>
<evidence type="ECO:0000259" key="4">
    <source>
        <dbReference type="Pfam" id="PF00725"/>
    </source>
</evidence>
<dbReference type="PANTHER" id="PTHR48075">
    <property type="entry name" value="3-HYDROXYACYL-COA DEHYDROGENASE FAMILY PROTEIN"/>
    <property type="match status" value="1"/>
</dbReference>
<comment type="pathway">
    <text evidence="1">Lipid metabolism; butanoate metabolism.</text>
</comment>
<evidence type="ECO:0000256" key="1">
    <source>
        <dbReference type="ARBA" id="ARBA00005086"/>
    </source>
</evidence>
<evidence type="ECO:0000256" key="2">
    <source>
        <dbReference type="ARBA" id="ARBA00009463"/>
    </source>
</evidence>